<accession>A0A8T1X3U9</accession>
<dbReference type="InterPro" id="IPR045072">
    <property type="entry name" value="MKRN-like"/>
</dbReference>
<dbReference type="PANTHER" id="PTHR11224">
    <property type="entry name" value="MAKORIN-RELATED"/>
    <property type="match status" value="1"/>
</dbReference>
<feature type="zinc finger region" description="C3H1-type" evidence="4">
    <location>
        <begin position="245"/>
        <end position="272"/>
    </location>
</feature>
<dbReference type="PANTHER" id="PTHR11224:SF10">
    <property type="entry name" value="IP09428P-RELATED"/>
    <property type="match status" value="1"/>
</dbReference>
<dbReference type="GO" id="GO:0061630">
    <property type="term" value="F:ubiquitin protein ligase activity"/>
    <property type="evidence" value="ECO:0007669"/>
    <property type="project" value="InterPro"/>
</dbReference>
<dbReference type="OrthoDB" id="59979at2759"/>
<dbReference type="InterPro" id="IPR000571">
    <property type="entry name" value="Znf_CCCH"/>
</dbReference>
<evidence type="ECO:0000256" key="5">
    <source>
        <dbReference type="SAM" id="MobiDB-lite"/>
    </source>
</evidence>
<proteinExistence type="predicted"/>
<dbReference type="InterPro" id="IPR006575">
    <property type="entry name" value="RWD_dom"/>
</dbReference>
<comment type="caution">
    <text evidence="9">The sequence shown here is derived from an EMBL/GenBank/DDBJ whole genome shotgun (WGS) entry which is preliminary data.</text>
</comment>
<dbReference type="PROSITE" id="PS50103">
    <property type="entry name" value="ZF_C3H1"/>
    <property type="match status" value="2"/>
</dbReference>
<dbReference type="Proteomes" id="UP000693981">
    <property type="component" value="Unassembled WGS sequence"/>
</dbReference>
<dbReference type="SMART" id="SM00717">
    <property type="entry name" value="SANT"/>
    <property type="match status" value="1"/>
</dbReference>
<feature type="region of interest" description="Disordered" evidence="5">
    <location>
        <begin position="445"/>
        <end position="469"/>
    </location>
</feature>
<dbReference type="PROSITE" id="PS50090">
    <property type="entry name" value="MYB_LIKE"/>
    <property type="match status" value="1"/>
</dbReference>
<dbReference type="InterPro" id="IPR001005">
    <property type="entry name" value="SANT/Myb"/>
</dbReference>
<feature type="region of interest" description="Disordered" evidence="5">
    <location>
        <begin position="139"/>
        <end position="175"/>
    </location>
</feature>
<feature type="region of interest" description="Disordered" evidence="5">
    <location>
        <begin position="203"/>
        <end position="243"/>
    </location>
</feature>
<evidence type="ECO:0000256" key="1">
    <source>
        <dbReference type="ARBA" id="ARBA00022723"/>
    </source>
</evidence>
<evidence type="ECO:0000256" key="2">
    <source>
        <dbReference type="ARBA" id="ARBA00022771"/>
    </source>
</evidence>
<evidence type="ECO:0000259" key="6">
    <source>
        <dbReference type="PROSITE" id="PS50090"/>
    </source>
</evidence>
<dbReference type="SMART" id="SM00356">
    <property type="entry name" value="ZnF_C3H1"/>
    <property type="match status" value="2"/>
</dbReference>
<gene>
    <name evidence="9" type="ORF">PHYBOEH_006398</name>
</gene>
<feature type="domain" description="C3H1-type" evidence="7">
    <location>
        <begin position="172"/>
        <end position="199"/>
    </location>
</feature>
<dbReference type="EMBL" id="JAGDFL010000034">
    <property type="protein sequence ID" value="KAG7400261.1"/>
    <property type="molecule type" value="Genomic_DNA"/>
</dbReference>
<dbReference type="AlphaFoldDB" id="A0A8T1X3U9"/>
<dbReference type="InterPro" id="IPR048386">
    <property type="entry name" value="Med15_C"/>
</dbReference>
<sequence length="593" mass="66795">MADLSWQQALASETDPAKKEWMALERRYRLQLVSKHDVTQDKLVRLFVSLSDPELPMRLKGEVELQMTLPGKYPEEAPRVDFDQWISRLSDQQVAALNAAVNARAQQLCGSFSLRRLLTWIDNNFWRIILPFEQSGDDEEEMESSVVHVQQEEPVAPAEERSSAEKKKPKRRRGQRPCRFFARGSCRDGDTCKFSHEKKINKTVEGGSDVEDADTTTVVREADPANTPEKDPTPEQAAVSKLKKKTRARRCRFFAQNKCRDGDKCKFSHELKPSSKCKKLGPEVSPRAVVVQIGTVPANGIQDNGNGQPTTSEAAQLVVTAPSEEPKADNSEWSEAQQRALDVALQKYPASMDKQERWTSIASDVEGRSLNECIDRFKLLCDLVRRGVDPTTMINSRTEEAEEEVPIESEDHASNVKITPPDERVVVETEPEVKGTQMSRWDKQKYRGQNKTESKKFKRVGAEAKRRRDNGNANVDQHTIMVHFTLAGRVNSEEYAICDRLLDILAATLPDCKATKLPSKADRCFNLPTSSNLVISDVAIWTDTGRLLCSDVDAFSTFVGRNYGIQLDLTEAEVLLYIKANVEELRQLEQKAG</sequence>
<feature type="domain" description="Myb-like" evidence="6">
    <location>
        <begin position="325"/>
        <end position="381"/>
    </location>
</feature>
<dbReference type="Pfam" id="PF21539">
    <property type="entry name" value="Med15_C"/>
    <property type="match status" value="1"/>
</dbReference>
<evidence type="ECO:0000256" key="4">
    <source>
        <dbReference type="PROSITE-ProRule" id="PRU00723"/>
    </source>
</evidence>
<evidence type="ECO:0000259" key="8">
    <source>
        <dbReference type="PROSITE" id="PS50908"/>
    </source>
</evidence>
<keyword evidence="1 4" id="KW-0479">Metal-binding</keyword>
<dbReference type="Pfam" id="PF00642">
    <property type="entry name" value="zf-CCCH"/>
    <property type="match status" value="2"/>
</dbReference>
<keyword evidence="2 4" id="KW-0863">Zinc-finger</keyword>
<evidence type="ECO:0000256" key="3">
    <source>
        <dbReference type="ARBA" id="ARBA00022833"/>
    </source>
</evidence>
<evidence type="ECO:0000259" key="7">
    <source>
        <dbReference type="PROSITE" id="PS50103"/>
    </source>
</evidence>
<feature type="domain" description="C3H1-type" evidence="7">
    <location>
        <begin position="245"/>
        <end position="272"/>
    </location>
</feature>
<dbReference type="PROSITE" id="PS50908">
    <property type="entry name" value="RWD"/>
    <property type="match status" value="1"/>
</dbReference>
<keyword evidence="10" id="KW-1185">Reference proteome</keyword>
<evidence type="ECO:0000313" key="10">
    <source>
        <dbReference type="Proteomes" id="UP000693981"/>
    </source>
</evidence>
<dbReference type="GO" id="GO:0008270">
    <property type="term" value="F:zinc ion binding"/>
    <property type="evidence" value="ECO:0007669"/>
    <property type="project" value="UniProtKB-KW"/>
</dbReference>
<feature type="compositionally biased region" description="Basic and acidic residues" evidence="5">
    <location>
        <begin position="220"/>
        <end position="233"/>
    </location>
</feature>
<dbReference type="GO" id="GO:0000209">
    <property type="term" value="P:protein polyubiquitination"/>
    <property type="evidence" value="ECO:0007669"/>
    <property type="project" value="InterPro"/>
</dbReference>
<feature type="zinc finger region" description="C3H1-type" evidence="4">
    <location>
        <begin position="172"/>
        <end position="199"/>
    </location>
</feature>
<feature type="domain" description="RWD" evidence="8">
    <location>
        <begin position="19"/>
        <end position="128"/>
    </location>
</feature>
<name>A0A8T1X3U9_9STRA</name>
<protein>
    <submittedName>
        <fullName evidence="9">Uncharacterized protein</fullName>
    </submittedName>
</protein>
<organism evidence="9 10">
    <name type="scientific">Phytophthora boehmeriae</name>
    <dbReference type="NCBI Taxonomy" id="109152"/>
    <lineage>
        <taxon>Eukaryota</taxon>
        <taxon>Sar</taxon>
        <taxon>Stramenopiles</taxon>
        <taxon>Oomycota</taxon>
        <taxon>Peronosporomycetes</taxon>
        <taxon>Peronosporales</taxon>
        <taxon>Peronosporaceae</taxon>
        <taxon>Phytophthora</taxon>
    </lineage>
</organism>
<keyword evidence="3 4" id="KW-0862">Zinc</keyword>
<dbReference type="CDD" id="cd00167">
    <property type="entry name" value="SANT"/>
    <property type="match status" value="1"/>
</dbReference>
<reference evidence="9" key="1">
    <citation type="submission" date="2021-02" db="EMBL/GenBank/DDBJ databases">
        <authorList>
            <person name="Palmer J.M."/>
        </authorList>
    </citation>
    <scope>NUCLEOTIDE SEQUENCE</scope>
    <source>
        <strain evidence="9">SCRP23</strain>
    </source>
</reference>
<evidence type="ECO:0000313" key="9">
    <source>
        <dbReference type="EMBL" id="KAG7400261.1"/>
    </source>
</evidence>